<dbReference type="EMBL" id="JALLKP010000005">
    <property type="protein sequence ID" value="KAK2195078.1"/>
    <property type="molecule type" value="Genomic_DNA"/>
</dbReference>
<proteinExistence type="predicted"/>
<dbReference type="AlphaFoldDB" id="A0AAD9PHX2"/>
<dbReference type="GeneID" id="94337675"/>
<gene>
    <name evidence="2" type="ORF">BdWA1_003378</name>
</gene>
<name>A0AAD9PHX2_9APIC</name>
<organism evidence="2 3">
    <name type="scientific">Babesia duncani</name>
    <dbReference type="NCBI Taxonomy" id="323732"/>
    <lineage>
        <taxon>Eukaryota</taxon>
        <taxon>Sar</taxon>
        <taxon>Alveolata</taxon>
        <taxon>Apicomplexa</taxon>
        <taxon>Aconoidasida</taxon>
        <taxon>Piroplasmida</taxon>
        <taxon>Babesiidae</taxon>
        <taxon>Babesia</taxon>
    </lineage>
</organism>
<dbReference type="Proteomes" id="UP001214638">
    <property type="component" value="Unassembled WGS sequence"/>
</dbReference>
<sequence>MQVSAFRSPCLHVKTLSPAIFGNPESNDSNEFLNLERNFPGATSKLRISRRLWRVLMGLLVYKAKYGDYNIDTDFTFGPEDGPKLDGYRLGVNLNTLLDMIDLYTKDMELYTKRLEHMKHERSHFPTCDIVEAPRLLWLLGFPTAAYLEERDKSLICGITTRRVTRWGPLKHSTDELKECLDEELQQEEQDEKDNESTDSEIVKRVEHVEDVLLKFTRDNRKRMLDQMIFANPQHFPDPDLKCTIRPNILSEITKGILQDYQLQGTNGFIKRPTRKEIEGGHHYEFYHWTFEQVVQAMVFFNVSVYSSVAKYRTFI</sequence>
<feature type="coiled-coil region" evidence="1">
    <location>
        <begin position="171"/>
        <end position="198"/>
    </location>
</feature>
<evidence type="ECO:0000313" key="2">
    <source>
        <dbReference type="EMBL" id="KAK2195078.1"/>
    </source>
</evidence>
<evidence type="ECO:0000256" key="1">
    <source>
        <dbReference type="SAM" id="Coils"/>
    </source>
</evidence>
<keyword evidence="3" id="KW-1185">Reference proteome</keyword>
<keyword evidence="1" id="KW-0175">Coiled coil</keyword>
<accession>A0AAD9PHX2</accession>
<comment type="caution">
    <text evidence="2">The sequence shown here is derived from an EMBL/GenBank/DDBJ whole genome shotgun (WGS) entry which is preliminary data.</text>
</comment>
<reference evidence="2" key="1">
    <citation type="journal article" date="2023" name="Nat. Microbiol.">
        <title>Babesia duncani multi-omics identifies virulence factors and drug targets.</title>
        <authorList>
            <person name="Singh P."/>
            <person name="Lonardi S."/>
            <person name="Liang Q."/>
            <person name="Vydyam P."/>
            <person name="Khabirova E."/>
            <person name="Fang T."/>
            <person name="Gihaz S."/>
            <person name="Thekkiniath J."/>
            <person name="Munshi M."/>
            <person name="Abel S."/>
            <person name="Ciampossin L."/>
            <person name="Batugedara G."/>
            <person name="Gupta M."/>
            <person name="Lu X.M."/>
            <person name="Lenz T."/>
            <person name="Chakravarty S."/>
            <person name="Cornillot E."/>
            <person name="Hu Y."/>
            <person name="Ma W."/>
            <person name="Gonzalez L.M."/>
            <person name="Sanchez S."/>
            <person name="Estrada K."/>
            <person name="Sanchez-Flores A."/>
            <person name="Montero E."/>
            <person name="Harb O.S."/>
            <person name="Le Roch K.G."/>
            <person name="Mamoun C.B."/>
        </authorList>
    </citation>
    <scope>NUCLEOTIDE SEQUENCE</scope>
    <source>
        <strain evidence="2">WA1</strain>
    </source>
</reference>
<dbReference type="KEGG" id="bdw:94337675"/>
<evidence type="ECO:0000313" key="3">
    <source>
        <dbReference type="Proteomes" id="UP001214638"/>
    </source>
</evidence>
<protein>
    <submittedName>
        <fullName evidence="2">Uncharacterized protein</fullName>
    </submittedName>
</protein>
<dbReference type="RefSeq" id="XP_067801921.1">
    <property type="nucleotide sequence ID" value="XM_067948390.1"/>
</dbReference>